<comment type="caution">
    <text evidence="1">The sequence shown here is derived from an EMBL/GenBank/DDBJ whole genome shotgun (WGS) entry which is preliminary data.</text>
</comment>
<accession>A0A4Y2TZ34</accession>
<organism evidence="1 2">
    <name type="scientific">Araneus ventricosus</name>
    <name type="common">Orbweaver spider</name>
    <name type="synonym">Epeira ventricosa</name>
    <dbReference type="NCBI Taxonomy" id="182803"/>
    <lineage>
        <taxon>Eukaryota</taxon>
        <taxon>Metazoa</taxon>
        <taxon>Ecdysozoa</taxon>
        <taxon>Arthropoda</taxon>
        <taxon>Chelicerata</taxon>
        <taxon>Arachnida</taxon>
        <taxon>Araneae</taxon>
        <taxon>Araneomorphae</taxon>
        <taxon>Entelegynae</taxon>
        <taxon>Araneoidea</taxon>
        <taxon>Araneidae</taxon>
        <taxon>Araneus</taxon>
    </lineage>
</organism>
<evidence type="ECO:0000313" key="1">
    <source>
        <dbReference type="EMBL" id="GBO04680.1"/>
    </source>
</evidence>
<name>A0A4Y2TZ34_ARAVE</name>
<gene>
    <name evidence="1" type="ORF">AVEN_274090_1</name>
</gene>
<protein>
    <submittedName>
        <fullName evidence="1">Uncharacterized protein</fullName>
    </submittedName>
</protein>
<sequence length="111" mass="13128">MKEDNNKESETKPMFIPILKEAFQLVFQNEHNTLIRNKIGYLLLTQRTKPARRCESQLDRSVLFSQSTQSQYSTAFGISRVFYRNFRIIRISRNPNRGQPQLVRIPEVLLQ</sequence>
<dbReference type="EMBL" id="BGPR01031537">
    <property type="protein sequence ID" value="GBO04680.1"/>
    <property type="molecule type" value="Genomic_DNA"/>
</dbReference>
<keyword evidence="2" id="KW-1185">Reference proteome</keyword>
<dbReference type="AlphaFoldDB" id="A0A4Y2TZ34"/>
<dbReference type="Proteomes" id="UP000499080">
    <property type="component" value="Unassembled WGS sequence"/>
</dbReference>
<proteinExistence type="predicted"/>
<reference evidence="1 2" key="1">
    <citation type="journal article" date="2019" name="Sci. Rep.">
        <title>Orb-weaving spider Araneus ventricosus genome elucidates the spidroin gene catalogue.</title>
        <authorList>
            <person name="Kono N."/>
            <person name="Nakamura H."/>
            <person name="Ohtoshi R."/>
            <person name="Moran D.A.P."/>
            <person name="Shinohara A."/>
            <person name="Yoshida Y."/>
            <person name="Fujiwara M."/>
            <person name="Mori M."/>
            <person name="Tomita M."/>
            <person name="Arakawa K."/>
        </authorList>
    </citation>
    <scope>NUCLEOTIDE SEQUENCE [LARGE SCALE GENOMIC DNA]</scope>
</reference>
<evidence type="ECO:0000313" key="2">
    <source>
        <dbReference type="Proteomes" id="UP000499080"/>
    </source>
</evidence>